<evidence type="ECO:0000256" key="2">
    <source>
        <dbReference type="ARBA" id="ARBA00008066"/>
    </source>
</evidence>
<organism evidence="11 12">
    <name type="scientific">Wickerhamomyces anomalus (strain ATCC 58044 / CBS 1984 / NCYC 433 / NRRL Y-366-8)</name>
    <name type="common">Yeast</name>
    <name type="synonym">Hansenula anomala</name>
    <dbReference type="NCBI Taxonomy" id="683960"/>
    <lineage>
        <taxon>Eukaryota</taxon>
        <taxon>Fungi</taxon>
        <taxon>Dikarya</taxon>
        <taxon>Ascomycota</taxon>
        <taxon>Saccharomycotina</taxon>
        <taxon>Saccharomycetes</taxon>
        <taxon>Phaffomycetales</taxon>
        <taxon>Wickerhamomycetaceae</taxon>
        <taxon>Wickerhamomyces</taxon>
    </lineage>
</organism>
<evidence type="ECO:0000256" key="9">
    <source>
        <dbReference type="SAM" id="Phobius"/>
    </source>
</evidence>
<dbReference type="GeneID" id="30199934"/>
<keyword evidence="7 9" id="KW-0472">Membrane</keyword>
<evidence type="ECO:0000313" key="12">
    <source>
        <dbReference type="Proteomes" id="UP000094112"/>
    </source>
</evidence>
<dbReference type="GO" id="GO:0015179">
    <property type="term" value="F:L-amino acid transmembrane transporter activity"/>
    <property type="evidence" value="ECO:0007669"/>
    <property type="project" value="TreeGrafter"/>
</dbReference>
<evidence type="ECO:0000256" key="4">
    <source>
        <dbReference type="ARBA" id="ARBA00022692"/>
    </source>
</evidence>
<dbReference type="STRING" id="683960.A0A1E3P936"/>
<feature type="transmembrane region" description="Helical" evidence="9">
    <location>
        <begin position="187"/>
        <end position="208"/>
    </location>
</feature>
<evidence type="ECO:0000256" key="8">
    <source>
        <dbReference type="SAM" id="MobiDB-lite"/>
    </source>
</evidence>
<keyword evidence="6 9" id="KW-1133">Transmembrane helix</keyword>
<feature type="region of interest" description="Disordered" evidence="8">
    <location>
        <begin position="1"/>
        <end position="24"/>
    </location>
</feature>
<dbReference type="EMBL" id="KV454209">
    <property type="protein sequence ID" value="ODQ61387.1"/>
    <property type="molecule type" value="Genomic_DNA"/>
</dbReference>
<dbReference type="Pfam" id="PF01490">
    <property type="entry name" value="Aa_trans"/>
    <property type="match status" value="1"/>
</dbReference>
<gene>
    <name evidence="11" type="ORF">WICANDRAFT_52490</name>
</gene>
<feature type="transmembrane region" description="Helical" evidence="9">
    <location>
        <begin position="336"/>
        <end position="360"/>
    </location>
</feature>
<dbReference type="Proteomes" id="UP000094112">
    <property type="component" value="Unassembled WGS sequence"/>
</dbReference>
<proteinExistence type="inferred from homology"/>
<dbReference type="PANTHER" id="PTHR22950:SF458">
    <property type="entry name" value="SODIUM-COUPLED NEUTRAL AMINO ACID TRANSPORTER 11-RELATED"/>
    <property type="match status" value="1"/>
</dbReference>
<dbReference type="PANTHER" id="PTHR22950">
    <property type="entry name" value="AMINO ACID TRANSPORTER"/>
    <property type="match status" value="1"/>
</dbReference>
<dbReference type="GO" id="GO:0005774">
    <property type="term" value="C:vacuolar membrane"/>
    <property type="evidence" value="ECO:0007669"/>
    <property type="project" value="UniProtKB-SubCell"/>
</dbReference>
<accession>A0A1E3P936</accession>
<dbReference type="OrthoDB" id="28208at2759"/>
<feature type="transmembrane region" description="Helical" evidence="9">
    <location>
        <begin position="257"/>
        <end position="274"/>
    </location>
</feature>
<sequence length="477" mass="52199">MSKIAYSNIPQHNDDDEDIVNSRDNDSLELSELNSLDYEEATIPNATQDTSTLDSESLAEIPAQLNKSNLKMAFMNMANSILGAGAIGTPFAMSNTGIVGGVFALILLTLLVDFTIRLIVINLKLSGKTGYQDTVDHCFGRVGKVIIIAAQALFAFGGSIGFCIIIGDTIPHILRSFFPDYQNNEFLKFLFARNTIIVFVTLTVSFPLSLSKDISKLAKASALALVSMLVIILIVLIKGPELSPEYKGVLNTKNTIVTPRIFQGISVISFALVCHHNTSFIFHSLKKPSLNRFSLLTHISCFVSMLALGFIGFGGFSVFKDKTKGNILNNFPGNDFVVNIARFCFGFNMLTTYPLEIFVLRDVLKDLYYINYDTPQELSKKSHIIFTTALVLITMTISLTTCNLGALFELIGASTASIMAYILPPMCNLKMTGSTKTLKEKLPYLGCIAFGFAVMFISSTQTIINAIHEKDGAHCSA</sequence>
<keyword evidence="5" id="KW-0029">Amino-acid transport</keyword>
<protein>
    <recommendedName>
        <fullName evidence="10">Amino acid transporter transmembrane domain-containing protein</fullName>
    </recommendedName>
</protein>
<feature type="transmembrane region" description="Helical" evidence="9">
    <location>
        <begin position="405"/>
        <end position="423"/>
    </location>
</feature>
<feature type="domain" description="Amino acid transporter transmembrane" evidence="10">
    <location>
        <begin position="67"/>
        <end position="464"/>
    </location>
</feature>
<dbReference type="AlphaFoldDB" id="A0A1E3P936"/>
<feature type="transmembrane region" description="Helical" evidence="9">
    <location>
        <begin position="73"/>
        <end position="92"/>
    </location>
</feature>
<feature type="transmembrane region" description="Helical" evidence="9">
    <location>
        <begin position="444"/>
        <end position="464"/>
    </location>
</feature>
<feature type="transmembrane region" description="Helical" evidence="9">
    <location>
        <begin position="142"/>
        <end position="167"/>
    </location>
</feature>
<feature type="transmembrane region" description="Helical" evidence="9">
    <location>
        <begin position="220"/>
        <end position="237"/>
    </location>
</feature>
<comment type="subcellular location">
    <subcellularLocation>
        <location evidence="1">Vacuole membrane</location>
        <topology evidence="1">Multi-pass membrane protein</topology>
    </subcellularLocation>
</comment>
<evidence type="ECO:0000256" key="1">
    <source>
        <dbReference type="ARBA" id="ARBA00004128"/>
    </source>
</evidence>
<evidence type="ECO:0000259" key="10">
    <source>
        <dbReference type="Pfam" id="PF01490"/>
    </source>
</evidence>
<keyword evidence="4 9" id="KW-0812">Transmembrane</keyword>
<evidence type="ECO:0000256" key="3">
    <source>
        <dbReference type="ARBA" id="ARBA00022448"/>
    </source>
</evidence>
<evidence type="ECO:0000313" key="11">
    <source>
        <dbReference type="EMBL" id="ODQ61387.1"/>
    </source>
</evidence>
<evidence type="ECO:0000256" key="7">
    <source>
        <dbReference type="ARBA" id="ARBA00023136"/>
    </source>
</evidence>
<name>A0A1E3P936_WICAA</name>
<keyword evidence="3" id="KW-0813">Transport</keyword>
<evidence type="ECO:0000256" key="6">
    <source>
        <dbReference type="ARBA" id="ARBA00022989"/>
    </source>
</evidence>
<dbReference type="InterPro" id="IPR013057">
    <property type="entry name" value="AA_transpt_TM"/>
</dbReference>
<feature type="transmembrane region" description="Helical" evidence="9">
    <location>
        <begin position="381"/>
        <end position="399"/>
    </location>
</feature>
<comment type="similarity">
    <text evidence="2">Belongs to the amino acid/polyamine transporter 2 family.</text>
</comment>
<feature type="transmembrane region" description="Helical" evidence="9">
    <location>
        <begin position="98"/>
        <end position="121"/>
    </location>
</feature>
<reference evidence="11 12" key="1">
    <citation type="journal article" date="2016" name="Proc. Natl. Acad. Sci. U.S.A.">
        <title>Comparative genomics of biotechnologically important yeasts.</title>
        <authorList>
            <person name="Riley R."/>
            <person name="Haridas S."/>
            <person name="Wolfe K.H."/>
            <person name="Lopes M.R."/>
            <person name="Hittinger C.T."/>
            <person name="Goeker M."/>
            <person name="Salamov A.A."/>
            <person name="Wisecaver J.H."/>
            <person name="Long T.M."/>
            <person name="Calvey C.H."/>
            <person name="Aerts A.L."/>
            <person name="Barry K.W."/>
            <person name="Choi C."/>
            <person name="Clum A."/>
            <person name="Coughlan A.Y."/>
            <person name="Deshpande S."/>
            <person name="Douglass A.P."/>
            <person name="Hanson S.J."/>
            <person name="Klenk H.-P."/>
            <person name="LaButti K.M."/>
            <person name="Lapidus A."/>
            <person name="Lindquist E.A."/>
            <person name="Lipzen A.M."/>
            <person name="Meier-Kolthoff J.P."/>
            <person name="Ohm R.A."/>
            <person name="Otillar R.P."/>
            <person name="Pangilinan J.L."/>
            <person name="Peng Y."/>
            <person name="Rokas A."/>
            <person name="Rosa C.A."/>
            <person name="Scheuner C."/>
            <person name="Sibirny A.A."/>
            <person name="Slot J.C."/>
            <person name="Stielow J.B."/>
            <person name="Sun H."/>
            <person name="Kurtzman C.P."/>
            <person name="Blackwell M."/>
            <person name="Grigoriev I.V."/>
            <person name="Jeffries T.W."/>
        </authorList>
    </citation>
    <scope>NUCLEOTIDE SEQUENCE [LARGE SCALE GENOMIC DNA]</scope>
    <source>
        <strain evidence="12">ATCC 58044 / CBS 1984 / NCYC 433 / NRRL Y-366-8</strain>
    </source>
</reference>
<feature type="transmembrane region" description="Helical" evidence="9">
    <location>
        <begin position="295"/>
        <end position="316"/>
    </location>
</feature>
<dbReference type="GO" id="GO:0005783">
    <property type="term" value="C:endoplasmic reticulum"/>
    <property type="evidence" value="ECO:0007669"/>
    <property type="project" value="EnsemblFungi"/>
</dbReference>
<evidence type="ECO:0000256" key="5">
    <source>
        <dbReference type="ARBA" id="ARBA00022970"/>
    </source>
</evidence>
<keyword evidence="12" id="KW-1185">Reference proteome</keyword>
<dbReference type="RefSeq" id="XP_019040594.1">
    <property type="nucleotide sequence ID" value="XM_019182688.1"/>
</dbReference>